<sequence length="213" mass="23255">MDVSAPVRPPSSSRPTQAYYVPRRLLEGGRGPYPATDGKPSGDGFSTTTVTNGLDTPPVMSKSRPNTEEKRRAPRPTHPQPPASTFVSTTPQSRKKSPPTKPFAPRIVNGPRGPLSRPNAFCSVPFPLKNTCICDRPKAHVICKRCGYECEGRVQLVCDVHPTTLSLMDLRECANPICRSIQIFESAFSSLNDRTTTTDSTENANSSADQQQQ</sequence>
<evidence type="ECO:0000256" key="1">
    <source>
        <dbReference type="SAM" id="MobiDB-lite"/>
    </source>
</evidence>
<name>A0A158QYL9_NIPBR</name>
<dbReference type="OMA" id="HVVCKRC"/>
<accession>A0A158QYL9</accession>
<dbReference type="Proteomes" id="UP000271162">
    <property type="component" value="Unassembled WGS sequence"/>
</dbReference>
<gene>
    <name evidence="2" type="ORF">NBR_LOCUS8706</name>
</gene>
<keyword evidence="3" id="KW-1185">Reference proteome</keyword>
<reference evidence="4" key="1">
    <citation type="submission" date="2016-04" db="UniProtKB">
        <authorList>
            <consortium name="WormBaseParasite"/>
        </authorList>
    </citation>
    <scope>IDENTIFICATION</scope>
</reference>
<evidence type="ECO:0000313" key="4">
    <source>
        <dbReference type="WBParaSite" id="NBR_0000870501-mRNA-1"/>
    </source>
</evidence>
<feature type="compositionally biased region" description="Polar residues" evidence="1">
    <location>
        <begin position="44"/>
        <end position="54"/>
    </location>
</feature>
<proteinExistence type="predicted"/>
<evidence type="ECO:0000313" key="3">
    <source>
        <dbReference type="Proteomes" id="UP000271162"/>
    </source>
</evidence>
<dbReference type="WBParaSite" id="NBR_0000870501-mRNA-1">
    <property type="protein sequence ID" value="NBR_0000870501-mRNA-1"/>
    <property type="gene ID" value="NBR_0000870501"/>
</dbReference>
<dbReference type="EMBL" id="UYSL01020040">
    <property type="protein sequence ID" value="VDL72295.1"/>
    <property type="molecule type" value="Genomic_DNA"/>
</dbReference>
<organism evidence="4">
    <name type="scientific">Nippostrongylus brasiliensis</name>
    <name type="common">Rat hookworm</name>
    <dbReference type="NCBI Taxonomy" id="27835"/>
    <lineage>
        <taxon>Eukaryota</taxon>
        <taxon>Metazoa</taxon>
        <taxon>Ecdysozoa</taxon>
        <taxon>Nematoda</taxon>
        <taxon>Chromadorea</taxon>
        <taxon>Rhabditida</taxon>
        <taxon>Rhabditina</taxon>
        <taxon>Rhabditomorpha</taxon>
        <taxon>Strongyloidea</taxon>
        <taxon>Heligmosomidae</taxon>
        <taxon>Nippostrongylus</taxon>
    </lineage>
</organism>
<reference evidence="2 3" key="2">
    <citation type="submission" date="2018-11" db="EMBL/GenBank/DDBJ databases">
        <authorList>
            <consortium name="Pathogen Informatics"/>
        </authorList>
    </citation>
    <scope>NUCLEOTIDE SEQUENCE [LARGE SCALE GENOMIC DNA]</scope>
</reference>
<protein>
    <submittedName>
        <fullName evidence="2 4">Uncharacterized protein</fullName>
    </submittedName>
</protein>
<feature type="compositionally biased region" description="Polar residues" evidence="1">
    <location>
        <begin position="83"/>
        <end position="92"/>
    </location>
</feature>
<feature type="region of interest" description="Disordered" evidence="1">
    <location>
        <begin position="193"/>
        <end position="213"/>
    </location>
</feature>
<feature type="compositionally biased region" description="Low complexity" evidence="1">
    <location>
        <begin position="1"/>
        <end position="15"/>
    </location>
</feature>
<dbReference type="AlphaFoldDB" id="A0A158QYL9"/>
<feature type="region of interest" description="Disordered" evidence="1">
    <location>
        <begin position="1"/>
        <end position="112"/>
    </location>
</feature>
<evidence type="ECO:0000313" key="2">
    <source>
        <dbReference type="EMBL" id="VDL72295.1"/>
    </source>
</evidence>